<feature type="compositionally biased region" description="Basic and acidic residues" evidence="1">
    <location>
        <begin position="11"/>
        <end position="21"/>
    </location>
</feature>
<dbReference type="AlphaFoldDB" id="A0A6G1DP14"/>
<evidence type="ECO:0000313" key="2">
    <source>
        <dbReference type="EMBL" id="KAF0914176.1"/>
    </source>
</evidence>
<comment type="caution">
    <text evidence="2">The sequence shown here is derived from an EMBL/GenBank/DDBJ whole genome shotgun (WGS) entry which is preliminary data.</text>
</comment>
<feature type="compositionally biased region" description="Basic and acidic residues" evidence="1">
    <location>
        <begin position="62"/>
        <end position="76"/>
    </location>
</feature>
<dbReference type="Proteomes" id="UP000479710">
    <property type="component" value="Unassembled WGS sequence"/>
</dbReference>
<organism evidence="2 3">
    <name type="scientific">Oryza meyeriana var. granulata</name>
    <dbReference type="NCBI Taxonomy" id="110450"/>
    <lineage>
        <taxon>Eukaryota</taxon>
        <taxon>Viridiplantae</taxon>
        <taxon>Streptophyta</taxon>
        <taxon>Embryophyta</taxon>
        <taxon>Tracheophyta</taxon>
        <taxon>Spermatophyta</taxon>
        <taxon>Magnoliopsida</taxon>
        <taxon>Liliopsida</taxon>
        <taxon>Poales</taxon>
        <taxon>Poaceae</taxon>
        <taxon>BOP clade</taxon>
        <taxon>Oryzoideae</taxon>
        <taxon>Oryzeae</taxon>
        <taxon>Oryzinae</taxon>
        <taxon>Oryza</taxon>
        <taxon>Oryza meyeriana</taxon>
    </lineage>
</organism>
<evidence type="ECO:0000313" key="3">
    <source>
        <dbReference type="Proteomes" id="UP000479710"/>
    </source>
</evidence>
<feature type="region of interest" description="Disordered" evidence="1">
    <location>
        <begin position="1"/>
        <end position="40"/>
    </location>
</feature>
<proteinExistence type="predicted"/>
<keyword evidence="3" id="KW-1185">Reference proteome</keyword>
<accession>A0A6G1DP14</accession>
<sequence length="88" mass="9620">MVIMVTSEGEEGQRPWREGEWGGRSGGEPEGVRARSGGEGLRRRGAMMTAGMYRTYYGGVEKGERRSEARASRGDFDLSAVQRAHGPT</sequence>
<protein>
    <submittedName>
        <fullName evidence="2">Uncharacterized protein</fullName>
    </submittedName>
</protein>
<gene>
    <name evidence="2" type="ORF">E2562_027594</name>
</gene>
<evidence type="ECO:0000256" key="1">
    <source>
        <dbReference type="SAM" id="MobiDB-lite"/>
    </source>
</evidence>
<dbReference type="EMBL" id="SPHZ02000006">
    <property type="protein sequence ID" value="KAF0914176.1"/>
    <property type="molecule type" value="Genomic_DNA"/>
</dbReference>
<reference evidence="2 3" key="1">
    <citation type="submission" date="2019-11" db="EMBL/GenBank/DDBJ databases">
        <title>Whole genome sequence of Oryza granulata.</title>
        <authorList>
            <person name="Li W."/>
        </authorList>
    </citation>
    <scope>NUCLEOTIDE SEQUENCE [LARGE SCALE GENOMIC DNA]</scope>
    <source>
        <strain evidence="3">cv. Menghai</strain>
        <tissue evidence="2">Leaf</tissue>
    </source>
</reference>
<feature type="region of interest" description="Disordered" evidence="1">
    <location>
        <begin position="62"/>
        <end position="88"/>
    </location>
</feature>
<name>A0A6G1DP14_9ORYZ</name>